<comment type="caution">
    <text evidence="1">The sequence shown here is derived from an EMBL/GenBank/DDBJ whole genome shotgun (WGS) entry which is preliminary data.</text>
</comment>
<proteinExistence type="predicted"/>
<keyword evidence="2" id="KW-1185">Reference proteome</keyword>
<reference evidence="1 2" key="1">
    <citation type="submission" date="2020-08" db="EMBL/GenBank/DDBJ databases">
        <title>Genomic Encyclopedia of Type Strains, Phase IV (KMG-V): Genome sequencing to study the core and pangenomes of soil and plant-associated prokaryotes.</title>
        <authorList>
            <person name="Whitman W."/>
        </authorList>
    </citation>
    <scope>NUCLEOTIDE SEQUENCE [LARGE SCALE GENOMIC DNA]</scope>
    <source>
        <strain evidence="1 2">X5P2</strain>
    </source>
</reference>
<dbReference type="AlphaFoldDB" id="A0A9X0QAK6"/>
<organism evidence="1 2">
    <name type="scientific">Tunturiibacter gelidiferens</name>
    <dbReference type="NCBI Taxonomy" id="3069689"/>
    <lineage>
        <taxon>Bacteria</taxon>
        <taxon>Pseudomonadati</taxon>
        <taxon>Acidobacteriota</taxon>
        <taxon>Terriglobia</taxon>
        <taxon>Terriglobales</taxon>
        <taxon>Acidobacteriaceae</taxon>
        <taxon>Tunturiibacter</taxon>
    </lineage>
</organism>
<gene>
    <name evidence="1" type="ORF">HDF14_000238</name>
</gene>
<protein>
    <submittedName>
        <fullName evidence="1">Uncharacterized protein</fullName>
    </submittedName>
</protein>
<dbReference type="EMBL" id="JACHEB010000001">
    <property type="protein sequence ID" value="MBB5326644.1"/>
    <property type="molecule type" value="Genomic_DNA"/>
</dbReference>
<dbReference type="RefSeq" id="WP_183972749.1">
    <property type="nucleotide sequence ID" value="NZ_JACHEB010000001.1"/>
</dbReference>
<dbReference type="Proteomes" id="UP000535182">
    <property type="component" value="Unassembled WGS sequence"/>
</dbReference>
<evidence type="ECO:0000313" key="1">
    <source>
        <dbReference type="EMBL" id="MBB5326644.1"/>
    </source>
</evidence>
<sequence length="127" mass="13972">MKLQVPRKEVKSTEGIKLLAYLCQLATIAKHEGWGLIGDAELVAGKWNKDTRLDFLKPLFGLNGLRNIDIHASSFIADPTAQSAQLKDFGIDPGQVKTEGGLALDRAYDFGFDKGCQFSDIFQISDL</sequence>
<name>A0A9X0QAK6_9BACT</name>
<evidence type="ECO:0000313" key="2">
    <source>
        <dbReference type="Proteomes" id="UP000535182"/>
    </source>
</evidence>
<accession>A0A9X0QAK6</accession>